<keyword evidence="5" id="KW-0520">NAD</keyword>
<sequence length="529" mass="56509">MTWDSVVIGSGPAGLTAGAALARAGHRVLVLEERDAPWGPAGSFAASDRAFDPVAQIVGDLHEGGGLRRIFEGLGVGAELTFCEINPDGFDHLLIGAERFDQPKGLDRWMARLVARFPHERAGIAGYFAILRRLHEERERCATLRGTDLLKMPLVAPTLCRWGLLPLTALLDRCIRDPLLRATLAARGHKHAAGRAPLPLAAALSAHYAQGSYYPRGGARRIAQALVRAIRRRGGEVRVRTRVARVLVDRNRAVGVETSLGERIRAARVICGTSLLPRASVVRPLARPESTVGPTGALRSVRASCTVDLDLRAQGFDSGNTWWYRSRNAALAVGEAARRGTEGGDDIDNLFVSVTTLKDPTHRRDGLHTVEMISRIPASQLPHWGRDLGGRMLSAAEHVIPGIRRAARLLQVEVGEAVAPGDGGEVLLGAVQSATDALFQGIPRPVPAAFPVERLHAYRTGACSQGLAAAARAGLIAAQRALGLGRPEDCLGAPDGSLRVVPADRPEEWVPSLDAARRVAALPQHSVAA</sequence>
<dbReference type="Gene3D" id="3.50.50.60">
    <property type="entry name" value="FAD/NAD(P)-binding domain"/>
    <property type="match status" value="2"/>
</dbReference>
<dbReference type="PANTHER" id="PTHR46091">
    <property type="entry name" value="BLR7054 PROTEIN"/>
    <property type="match status" value="1"/>
</dbReference>
<name>A0A017T9E9_9BACT</name>
<reference evidence="7 8" key="1">
    <citation type="submission" date="2013-05" db="EMBL/GenBank/DDBJ databases">
        <title>Genome assembly of Chondromyces apiculatus DSM 436.</title>
        <authorList>
            <person name="Sharma G."/>
            <person name="Khatri I."/>
            <person name="Kaur C."/>
            <person name="Mayilraj S."/>
            <person name="Subramanian S."/>
        </authorList>
    </citation>
    <scope>NUCLEOTIDE SEQUENCE [LARGE SCALE GENOMIC DNA]</scope>
    <source>
        <strain evidence="7 8">DSM 436</strain>
    </source>
</reference>
<dbReference type="InterPro" id="IPR006076">
    <property type="entry name" value="FAD-dep_OxRdtase"/>
</dbReference>
<keyword evidence="2" id="KW-0732">Signal</keyword>
<evidence type="ECO:0000256" key="5">
    <source>
        <dbReference type="ARBA" id="ARBA00023027"/>
    </source>
</evidence>
<feature type="domain" description="FAD dependent oxidoreductase" evidence="6">
    <location>
        <begin position="4"/>
        <end position="271"/>
    </location>
</feature>
<accession>A0A017T9E9</accession>
<dbReference type="PANTHER" id="PTHR46091:SF3">
    <property type="entry name" value="AMINE OXIDASE DOMAIN-CONTAINING PROTEIN"/>
    <property type="match status" value="1"/>
</dbReference>
<protein>
    <recommendedName>
        <fullName evidence="6">FAD dependent oxidoreductase domain-containing protein</fullName>
    </recommendedName>
</protein>
<dbReference type="SUPFAM" id="SSF51905">
    <property type="entry name" value="FAD/NAD(P)-binding domain"/>
    <property type="match status" value="1"/>
</dbReference>
<keyword evidence="3" id="KW-0274">FAD</keyword>
<dbReference type="Proteomes" id="UP000019678">
    <property type="component" value="Unassembled WGS sequence"/>
</dbReference>
<proteinExistence type="predicted"/>
<comment type="caution">
    <text evidence="7">The sequence shown here is derived from an EMBL/GenBank/DDBJ whole genome shotgun (WGS) entry which is preliminary data.</text>
</comment>
<dbReference type="AlphaFoldDB" id="A0A017T9E9"/>
<evidence type="ECO:0000256" key="3">
    <source>
        <dbReference type="ARBA" id="ARBA00022827"/>
    </source>
</evidence>
<evidence type="ECO:0000313" key="7">
    <source>
        <dbReference type="EMBL" id="EYF05532.1"/>
    </source>
</evidence>
<keyword evidence="1" id="KW-0285">Flavoprotein</keyword>
<gene>
    <name evidence="7" type="ORF">CAP_3080</name>
</gene>
<dbReference type="eggNOG" id="COG1233">
    <property type="taxonomic scope" value="Bacteria"/>
</dbReference>
<dbReference type="STRING" id="1192034.CAP_3080"/>
<keyword evidence="4" id="KW-0521">NADP</keyword>
<dbReference type="RefSeq" id="WP_052375362.1">
    <property type="nucleotide sequence ID" value="NZ_ASRX01000022.1"/>
</dbReference>
<evidence type="ECO:0000259" key="6">
    <source>
        <dbReference type="Pfam" id="PF01266"/>
    </source>
</evidence>
<evidence type="ECO:0000256" key="4">
    <source>
        <dbReference type="ARBA" id="ARBA00022857"/>
    </source>
</evidence>
<dbReference type="Pfam" id="PF01266">
    <property type="entry name" value="DAO"/>
    <property type="match status" value="1"/>
</dbReference>
<organism evidence="7 8">
    <name type="scientific">Chondromyces apiculatus DSM 436</name>
    <dbReference type="NCBI Taxonomy" id="1192034"/>
    <lineage>
        <taxon>Bacteria</taxon>
        <taxon>Pseudomonadati</taxon>
        <taxon>Myxococcota</taxon>
        <taxon>Polyangia</taxon>
        <taxon>Polyangiales</taxon>
        <taxon>Polyangiaceae</taxon>
        <taxon>Chondromyces</taxon>
    </lineage>
</organism>
<evidence type="ECO:0000256" key="1">
    <source>
        <dbReference type="ARBA" id="ARBA00022630"/>
    </source>
</evidence>
<dbReference type="EMBL" id="ASRX01000022">
    <property type="protein sequence ID" value="EYF05532.1"/>
    <property type="molecule type" value="Genomic_DNA"/>
</dbReference>
<keyword evidence="8" id="KW-1185">Reference proteome</keyword>
<dbReference type="InterPro" id="IPR036188">
    <property type="entry name" value="FAD/NAD-bd_sf"/>
</dbReference>
<evidence type="ECO:0000256" key="2">
    <source>
        <dbReference type="ARBA" id="ARBA00022729"/>
    </source>
</evidence>
<evidence type="ECO:0000313" key="8">
    <source>
        <dbReference type="Proteomes" id="UP000019678"/>
    </source>
</evidence>
<dbReference type="InterPro" id="IPR052206">
    <property type="entry name" value="Retinol_saturase"/>
</dbReference>